<dbReference type="OrthoDB" id="7278892at2"/>
<dbReference type="AlphaFoldDB" id="G6XIU0"/>
<comment type="caution">
    <text evidence="1">The sequence shown here is derived from an EMBL/GenBank/DDBJ whole genome shotgun (WGS) entry which is preliminary data.</text>
</comment>
<name>G6XIU0_9PROT</name>
<accession>G6XIU0</accession>
<protein>
    <submittedName>
        <fullName evidence="1">Uncharacterized protein</fullName>
    </submittedName>
</protein>
<keyword evidence="2" id="KW-1185">Reference proteome</keyword>
<dbReference type="PATRIC" id="fig|1088869.3.peg.1036"/>
<organism evidence="1 2">
    <name type="scientific">Gluconobacter morbifer G707</name>
    <dbReference type="NCBI Taxonomy" id="1088869"/>
    <lineage>
        <taxon>Bacteria</taxon>
        <taxon>Pseudomonadati</taxon>
        <taxon>Pseudomonadota</taxon>
        <taxon>Alphaproteobacteria</taxon>
        <taxon>Acetobacterales</taxon>
        <taxon>Acetobacteraceae</taxon>
        <taxon>Gluconobacter</taxon>
    </lineage>
</organism>
<dbReference type="RefSeq" id="WP_008851185.1">
    <property type="nucleotide sequence ID" value="NZ_AGQV01000002.1"/>
</dbReference>
<gene>
    <name evidence="1" type="ORF">GMO_10360</name>
</gene>
<dbReference type="Proteomes" id="UP000004949">
    <property type="component" value="Unassembled WGS sequence"/>
</dbReference>
<reference evidence="1 2" key="1">
    <citation type="submission" date="2011-10" db="EMBL/GenBank/DDBJ databases">
        <title>Genome sequence of Gluconobacter morbifer G707, isolated from Drosophila gut.</title>
        <authorList>
            <person name="Lee W.-J."/>
            <person name="Kim E.-K."/>
        </authorList>
    </citation>
    <scope>NUCLEOTIDE SEQUENCE [LARGE SCALE GENOMIC DNA]</scope>
    <source>
        <strain evidence="1 2">G707</strain>
    </source>
</reference>
<evidence type="ECO:0000313" key="2">
    <source>
        <dbReference type="Proteomes" id="UP000004949"/>
    </source>
</evidence>
<dbReference type="STRING" id="1088869.GMO_10360"/>
<dbReference type="EMBL" id="AGQV01000002">
    <property type="protein sequence ID" value="EHH68266.1"/>
    <property type="molecule type" value="Genomic_DNA"/>
</dbReference>
<proteinExistence type="predicted"/>
<evidence type="ECO:0000313" key="1">
    <source>
        <dbReference type="EMBL" id="EHH68266.1"/>
    </source>
</evidence>
<sequence>MSEIIPLRPALPKADTLWAVIAFQGKRRVIADLHLSREAAEADCQWRMAQVRAYARFLISEQQPPPAYMVERIRKTDLPRRWEPLPALGMLRGRFI</sequence>